<keyword evidence="5" id="KW-0326">Glycosidase</keyword>
<dbReference type="SMART" id="SM00642">
    <property type="entry name" value="Aamy"/>
    <property type="match status" value="1"/>
</dbReference>
<dbReference type="EMBL" id="JSAM01000069">
    <property type="protein sequence ID" value="KIA77680.1"/>
    <property type="molecule type" value="Genomic_DNA"/>
</dbReference>
<dbReference type="PANTHER" id="PTHR43002">
    <property type="entry name" value="GLYCOGEN DEBRANCHING ENZYME"/>
    <property type="match status" value="1"/>
</dbReference>
<accession>A0A0C1C9I7</accession>
<reference evidence="5 6" key="1">
    <citation type="journal article" date="2014" name="Mol. Biol. Evol.">
        <title>Massive expansion of Ubiquitination-related gene families within the Chlamydiae.</title>
        <authorList>
            <person name="Domman D."/>
            <person name="Collingro A."/>
            <person name="Lagkouvardos I."/>
            <person name="Gehre L."/>
            <person name="Weinmaier T."/>
            <person name="Rattei T."/>
            <person name="Subtil A."/>
            <person name="Horn M."/>
        </authorList>
    </citation>
    <scope>NUCLEOTIDE SEQUENCE [LARGE SCALE GENOMIC DNA]</scope>
    <source>
        <strain evidence="5 6">OEW1</strain>
    </source>
</reference>
<dbReference type="InterPro" id="IPR004193">
    <property type="entry name" value="Glyco_hydro_13_N"/>
</dbReference>
<proteinExistence type="inferred from homology"/>
<dbReference type="Proteomes" id="UP000031307">
    <property type="component" value="Unassembled WGS sequence"/>
</dbReference>
<dbReference type="AlphaFoldDB" id="A0A0C1C9I7"/>
<dbReference type="InterPro" id="IPR006047">
    <property type="entry name" value="GH13_cat_dom"/>
</dbReference>
<name>A0A0C1C9I7_9BACT</name>
<comment type="similarity">
    <text evidence="1">Belongs to the glycosyl hydrolase 13 family.</text>
</comment>
<dbReference type="SUPFAM" id="SSF51445">
    <property type="entry name" value="(Trans)glycosidases"/>
    <property type="match status" value="1"/>
</dbReference>
<dbReference type="GO" id="GO:0019156">
    <property type="term" value="F:isoamylase activity"/>
    <property type="evidence" value="ECO:0007669"/>
    <property type="project" value="UniProtKB-EC"/>
</dbReference>
<sequence>MIPIKKFAHKISVRYTQIISNSFNLGKYVSELQSFQVEKGSPLNLGIFGDCGGINFSLFVHQAQNVTLHLFLKPTDPPIAQIPLFQTGEIWHAYVKNLPADLIYAFEIKKEDGSHYTKVLDPYAKSLTSTHIWGKSGNYAPSCAHSSANTFDWQNVKSPHLPLQNLVIYEMHVRGFTQHPSSQVSHPGQFLGVIEKIPHLIDLGINAVELLPIQEFNENEYQKLFPNQEKQLYNYWGYSTVNFFSPMKRYASEENSGVVIQEFKTMVRELHRHGIEVIIDVVFNHTAEGGKKKPGFCFRALADEIYYIQDEEKQYKDYTGCGNTVNSNHPVVREFILDCLRYWVVEMHVDGFRFDLASALTRDEQGIPVPLPPAIEAISEDPILSKVKLIAEPWDAGMLYQVGDFYPQKNRWCEWNGRYRDSIRRFIKGTDHQKGEFATRISGSSDMYGNGRAPTSSINFINVHDGFTLRDLVSYNMKDNLSNGEDNRDGTNDNDSWNCGEEGVTENAQILQLRERQMRNFHLILMLSQGIPMLLMGDEYGHTKKGNNNTWCQDNELNWFLWDQLKNHNAFYRYYKELIHFRHAHPILQRSTFLEPDDIDWHGEEPFQPQWEVDNRFIAFTLKNPNKKGTLYAAFNADGFPIKVHIPASPLSTQWYWIVNTSKDSPDDFLENPIPMNLEHYEMPPYSALLLEAK</sequence>
<gene>
    <name evidence="5" type="primary">isa3</name>
    <name evidence="5" type="ORF">DB43_FZ00090</name>
</gene>
<keyword evidence="2 5" id="KW-0378">Hydrolase</keyword>
<dbReference type="CDD" id="cd11326">
    <property type="entry name" value="AmyAc_Glg_debranch"/>
    <property type="match status" value="1"/>
</dbReference>
<dbReference type="Pfam" id="PF02922">
    <property type="entry name" value="CBM_48"/>
    <property type="match status" value="1"/>
</dbReference>
<evidence type="ECO:0000313" key="6">
    <source>
        <dbReference type="Proteomes" id="UP000031307"/>
    </source>
</evidence>
<dbReference type="InterPro" id="IPR014756">
    <property type="entry name" value="Ig_E-set"/>
</dbReference>
<dbReference type="EC" id="3.2.1.68" evidence="5"/>
<protein>
    <submittedName>
        <fullName evidence="5">Isoamylase 3</fullName>
        <ecNumber evidence="5">3.2.1.68</ecNumber>
    </submittedName>
</protein>
<dbReference type="InterPro" id="IPR013783">
    <property type="entry name" value="Ig-like_fold"/>
</dbReference>
<dbReference type="InterPro" id="IPR013780">
    <property type="entry name" value="Glyco_hydro_b"/>
</dbReference>
<organism evidence="5 6">
    <name type="scientific">Parachlamydia acanthamoebae</name>
    <dbReference type="NCBI Taxonomy" id="83552"/>
    <lineage>
        <taxon>Bacteria</taxon>
        <taxon>Pseudomonadati</taxon>
        <taxon>Chlamydiota</taxon>
        <taxon>Chlamydiia</taxon>
        <taxon>Parachlamydiales</taxon>
        <taxon>Parachlamydiaceae</taxon>
        <taxon>Parachlamydia</taxon>
    </lineage>
</organism>
<dbReference type="SUPFAM" id="SSF51011">
    <property type="entry name" value="Glycosyl hydrolase domain"/>
    <property type="match status" value="1"/>
</dbReference>
<keyword evidence="3" id="KW-0809">Transit peptide</keyword>
<dbReference type="SUPFAM" id="SSF81296">
    <property type="entry name" value="E set domains"/>
    <property type="match status" value="1"/>
</dbReference>
<evidence type="ECO:0000313" key="5">
    <source>
        <dbReference type="EMBL" id="KIA77680.1"/>
    </source>
</evidence>
<evidence type="ECO:0000256" key="2">
    <source>
        <dbReference type="ARBA" id="ARBA00022801"/>
    </source>
</evidence>
<dbReference type="Pfam" id="PF21156">
    <property type="entry name" value="ISOA1-3_C"/>
    <property type="match status" value="1"/>
</dbReference>
<dbReference type="Gene3D" id="2.60.40.10">
    <property type="entry name" value="Immunoglobulins"/>
    <property type="match status" value="1"/>
</dbReference>
<dbReference type="InterPro" id="IPR044505">
    <property type="entry name" value="GlgX_Isoamylase_N_E_set"/>
</dbReference>
<dbReference type="Gene3D" id="2.60.40.1180">
    <property type="entry name" value="Golgi alpha-mannosidase II"/>
    <property type="match status" value="1"/>
</dbReference>
<dbReference type="Pfam" id="PF00128">
    <property type="entry name" value="Alpha-amylase"/>
    <property type="match status" value="1"/>
</dbReference>
<evidence type="ECO:0000256" key="1">
    <source>
        <dbReference type="ARBA" id="ARBA00008061"/>
    </source>
</evidence>
<dbReference type="Gene3D" id="3.20.20.80">
    <property type="entry name" value="Glycosidases"/>
    <property type="match status" value="1"/>
</dbReference>
<evidence type="ECO:0000259" key="4">
    <source>
        <dbReference type="SMART" id="SM00642"/>
    </source>
</evidence>
<dbReference type="CDD" id="cd02856">
    <property type="entry name" value="E_set_GDE_Isoamylase_N"/>
    <property type="match status" value="1"/>
</dbReference>
<dbReference type="InterPro" id="IPR048650">
    <property type="entry name" value="ISOA1-3-like_C"/>
</dbReference>
<dbReference type="PATRIC" id="fig|83552.4.peg.1147"/>
<dbReference type="InterPro" id="IPR017853">
    <property type="entry name" value="GH"/>
</dbReference>
<dbReference type="FunFam" id="3.20.20.80:FF:000054">
    <property type="entry name" value="Glycogen debranching enzyme"/>
    <property type="match status" value="1"/>
</dbReference>
<feature type="domain" description="Glycosyl hydrolase family 13 catalytic" evidence="4">
    <location>
        <begin position="170"/>
        <end position="582"/>
    </location>
</feature>
<comment type="caution">
    <text evidence="5">The sequence shown here is derived from an EMBL/GenBank/DDBJ whole genome shotgun (WGS) entry which is preliminary data.</text>
</comment>
<dbReference type="GO" id="GO:0005975">
    <property type="term" value="P:carbohydrate metabolic process"/>
    <property type="evidence" value="ECO:0007669"/>
    <property type="project" value="InterPro"/>
</dbReference>
<evidence type="ECO:0000256" key="3">
    <source>
        <dbReference type="ARBA" id="ARBA00022946"/>
    </source>
</evidence>